<dbReference type="SUPFAM" id="SSF48264">
    <property type="entry name" value="Cytochrome P450"/>
    <property type="match status" value="1"/>
</dbReference>
<comment type="similarity">
    <text evidence="3 10">Belongs to the cytochrome P450 family.</text>
</comment>
<dbReference type="CDD" id="cd20628">
    <property type="entry name" value="CYP4"/>
    <property type="match status" value="1"/>
</dbReference>
<evidence type="ECO:0008006" key="13">
    <source>
        <dbReference type="Google" id="ProtNLM"/>
    </source>
</evidence>
<keyword evidence="4 9" id="KW-0349">Heme</keyword>
<dbReference type="PANTHER" id="PTHR24291">
    <property type="entry name" value="CYTOCHROME P450 FAMILY 4"/>
    <property type="match status" value="1"/>
</dbReference>
<dbReference type="EnsemblMetazoa" id="MDOA002185-RC">
    <property type="protein sequence ID" value="MDOA002185-PC"/>
    <property type="gene ID" value="MDOA002185"/>
</dbReference>
<dbReference type="InterPro" id="IPR001128">
    <property type="entry name" value="Cyt_P450"/>
</dbReference>
<proteinExistence type="inferred from homology"/>
<comment type="cofactor">
    <cofactor evidence="1 9">
        <name>heme</name>
        <dbReference type="ChEBI" id="CHEBI:30413"/>
    </cofactor>
</comment>
<organism evidence="12">
    <name type="scientific">Musca domestica</name>
    <name type="common">House fly</name>
    <dbReference type="NCBI Taxonomy" id="7370"/>
    <lineage>
        <taxon>Eukaryota</taxon>
        <taxon>Metazoa</taxon>
        <taxon>Ecdysozoa</taxon>
        <taxon>Arthropoda</taxon>
        <taxon>Hexapoda</taxon>
        <taxon>Insecta</taxon>
        <taxon>Pterygota</taxon>
        <taxon>Neoptera</taxon>
        <taxon>Endopterygota</taxon>
        <taxon>Diptera</taxon>
        <taxon>Brachycera</taxon>
        <taxon>Muscomorpha</taxon>
        <taxon>Muscoidea</taxon>
        <taxon>Muscidae</taxon>
        <taxon>Musca</taxon>
    </lineage>
</organism>
<evidence type="ECO:0000256" key="10">
    <source>
        <dbReference type="RuleBase" id="RU000461"/>
    </source>
</evidence>
<dbReference type="PRINTS" id="PR00385">
    <property type="entry name" value="P450"/>
</dbReference>
<keyword evidence="7 9" id="KW-0408">Iron</keyword>
<evidence type="ECO:0000256" key="6">
    <source>
        <dbReference type="ARBA" id="ARBA00023002"/>
    </source>
</evidence>
<evidence type="ECO:0000256" key="8">
    <source>
        <dbReference type="ARBA" id="ARBA00023033"/>
    </source>
</evidence>
<evidence type="ECO:0000256" key="7">
    <source>
        <dbReference type="ARBA" id="ARBA00023004"/>
    </source>
</evidence>
<protein>
    <recommendedName>
        <fullName evidence="13">Cytochrome P450</fullName>
    </recommendedName>
</protein>
<keyword evidence="11" id="KW-0732">Signal</keyword>
<evidence type="ECO:0000256" key="2">
    <source>
        <dbReference type="ARBA" id="ARBA00003690"/>
    </source>
</evidence>
<dbReference type="PRINTS" id="PR00463">
    <property type="entry name" value="EP450I"/>
</dbReference>
<feature type="binding site" description="axial binding residue" evidence="9">
    <location>
        <position position="457"/>
    </location>
    <ligand>
        <name>heme</name>
        <dbReference type="ChEBI" id="CHEBI:30413"/>
    </ligand>
    <ligandPart>
        <name>Fe</name>
        <dbReference type="ChEBI" id="CHEBI:18248"/>
    </ligandPart>
</feature>
<dbReference type="OrthoDB" id="1470350at2759"/>
<dbReference type="InterPro" id="IPR050196">
    <property type="entry name" value="Cytochrome_P450_Monoox"/>
</dbReference>
<comment type="function">
    <text evidence="2">May be involved in the metabolism of insect hormones and in the breakdown of synthetic insecticides.</text>
</comment>
<dbReference type="Pfam" id="PF00067">
    <property type="entry name" value="p450"/>
    <property type="match status" value="1"/>
</dbReference>
<evidence type="ECO:0000313" key="12">
    <source>
        <dbReference type="EnsemblMetazoa" id="MDOA002185-PC"/>
    </source>
</evidence>
<dbReference type="InterPro" id="IPR036396">
    <property type="entry name" value="Cyt_P450_sf"/>
</dbReference>
<gene>
    <name evidence="12" type="primary">101901643</name>
</gene>
<dbReference type="GO" id="GO:0020037">
    <property type="term" value="F:heme binding"/>
    <property type="evidence" value="ECO:0007669"/>
    <property type="project" value="InterPro"/>
</dbReference>
<evidence type="ECO:0000256" key="9">
    <source>
        <dbReference type="PIRSR" id="PIRSR602401-1"/>
    </source>
</evidence>
<dbReference type="VEuPathDB" id="VectorBase:MDOMA2_000007"/>
<evidence type="ECO:0000256" key="1">
    <source>
        <dbReference type="ARBA" id="ARBA00001971"/>
    </source>
</evidence>
<evidence type="ECO:0000256" key="5">
    <source>
        <dbReference type="ARBA" id="ARBA00022723"/>
    </source>
</evidence>
<dbReference type="GO" id="GO:0005506">
    <property type="term" value="F:iron ion binding"/>
    <property type="evidence" value="ECO:0007669"/>
    <property type="project" value="InterPro"/>
</dbReference>
<keyword evidence="5 9" id="KW-0479">Metal-binding</keyword>
<evidence type="ECO:0000256" key="11">
    <source>
        <dbReference type="SAM" id="SignalP"/>
    </source>
</evidence>
<feature type="chain" id="PRO_5044559976" description="Cytochrome P450" evidence="11">
    <location>
        <begin position="22"/>
        <end position="512"/>
    </location>
</feature>
<evidence type="ECO:0000256" key="3">
    <source>
        <dbReference type="ARBA" id="ARBA00010617"/>
    </source>
</evidence>
<evidence type="ECO:0000256" key="4">
    <source>
        <dbReference type="ARBA" id="ARBA00022617"/>
    </source>
</evidence>
<dbReference type="VEuPathDB" id="VectorBase:MDOA002185"/>
<keyword evidence="8 10" id="KW-0503">Monooxygenase</keyword>
<dbReference type="AlphaFoldDB" id="A0A1I8M7Z9"/>
<accession>A0A1I8M7Z9</accession>
<reference evidence="12" key="1">
    <citation type="submission" date="2020-05" db="UniProtKB">
        <authorList>
            <consortium name="EnsemblMetazoa"/>
        </authorList>
    </citation>
    <scope>IDENTIFICATION</scope>
    <source>
        <strain evidence="12">Aabys</strain>
    </source>
</reference>
<dbReference type="PANTHER" id="PTHR24291:SF105">
    <property type="entry name" value="CYTOCHROME P450 4P1-RELATED"/>
    <property type="match status" value="1"/>
</dbReference>
<dbReference type="InterPro" id="IPR002401">
    <property type="entry name" value="Cyt_P450_E_grp-I"/>
</dbReference>
<dbReference type="GO" id="GO:0004497">
    <property type="term" value="F:monooxygenase activity"/>
    <property type="evidence" value="ECO:0007669"/>
    <property type="project" value="UniProtKB-KW"/>
</dbReference>
<sequence>MCLIFLAICLVLLLCLYKLNENYFVLCLCKRIRTQDGSKLEDKVCVVPGKVPMFGNNLDMLKLTPETIFQYCRQSLLYAKGKSYIYYFLRAPIYNITTAEDAAELFQSTTLLDKSVIYKYLIPFLGDGLLISSDRKWFSRRKLLTPAFHFNVLQTFNDIFKEESLKLLKKLQHLQKDEIEINDIVTEFTLNNVIETALGVKLDDMKGSAQYRHTIHDIEEVILERIYNPLMYYDFVFRLFGRYKKHKEDLKIASNFSSKIIQKKREEYRKKKEMEKQQDNEVDDFGKKKRYAMLDTLLDEESKGNIDHEGICDEVNTFMFEGYDTTSTCLIFTILNLALHPDVQKKCREEIANIGDFSSLTVFDFNKLEYLECVLKETLRLYPSVPFIARTCVAETRINGLILPTNSQINVHVYDIMRDPRHFPNPTEFKPERFTPENSVDRHPFAFVPFSAGSRNCIGQKFAILEMKAVLVALLSNFEILPVTKLEDLIFEYGIILRTKQKIYAKLKKIEK</sequence>
<dbReference type="GO" id="GO:0016705">
    <property type="term" value="F:oxidoreductase activity, acting on paired donors, with incorporation or reduction of molecular oxygen"/>
    <property type="evidence" value="ECO:0007669"/>
    <property type="project" value="InterPro"/>
</dbReference>
<dbReference type="PROSITE" id="PS00086">
    <property type="entry name" value="CYTOCHROME_P450"/>
    <property type="match status" value="1"/>
</dbReference>
<keyword evidence="6 10" id="KW-0560">Oxidoreductase</keyword>
<dbReference type="Gene3D" id="1.10.630.10">
    <property type="entry name" value="Cytochrome P450"/>
    <property type="match status" value="1"/>
</dbReference>
<dbReference type="InterPro" id="IPR017972">
    <property type="entry name" value="Cyt_P450_CS"/>
</dbReference>
<name>A0A1I8M7Z9_MUSDO</name>
<feature type="signal peptide" evidence="11">
    <location>
        <begin position="1"/>
        <end position="21"/>
    </location>
</feature>